<comment type="caution">
    <text evidence="9">The sequence shown here is derived from an EMBL/GenBank/DDBJ whole genome shotgun (WGS) entry which is preliminary data.</text>
</comment>
<feature type="domain" description="MutL C-terminal dimerisation" evidence="7">
    <location>
        <begin position="450"/>
        <end position="592"/>
    </location>
</feature>
<keyword evidence="10" id="KW-1185">Reference proteome</keyword>
<dbReference type="InterPro" id="IPR013507">
    <property type="entry name" value="DNA_mismatch_S5_2-like"/>
</dbReference>
<dbReference type="GO" id="GO:0016887">
    <property type="term" value="F:ATP hydrolysis activity"/>
    <property type="evidence" value="ECO:0007669"/>
    <property type="project" value="InterPro"/>
</dbReference>
<evidence type="ECO:0000256" key="4">
    <source>
        <dbReference type="ARBA" id="ARBA00023204"/>
    </source>
</evidence>
<dbReference type="SUPFAM" id="SSF118116">
    <property type="entry name" value="DNA mismatch repair protein MutL"/>
    <property type="match status" value="1"/>
</dbReference>
<dbReference type="RefSeq" id="WP_230223351.1">
    <property type="nucleotide sequence ID" value="NZ_JAJKFT010000010.1"/>
</dbReference>
<name>A0A9X1SM86_9BACT</name>
<evidence type="ECO:0000256" key="2">
    <source>
        <dbReference type="ARBA" id="ARBA00021975"/>
    </source>
</evidence>
<dbReference type="FunFam" id="3.30.565.10:FF:000003">
    <property type="entry name" value="DNA mismatch repair endonuclease MutL"/>
    <property type="match status" value="1"/>
</dbReference>
<dbReference type="InterPro" id="IPR042121">
    <property type="entry name" value="MutL_C_regsub"/>
</dbReference>
<dbReference type="EMBL" id="JAJKFT010000010">
    <property type="protein sequence ID" value="MCC9631409.1"/>
    <property type="molecule type" value="Genomic_DNA"/>
</dbReference>
<feature type="region of interest" description="Disordered" evidence="6">
    <location>
        <begin position="373"/>
        <end position="449"/>
    </location>
</feature>
<dbReference type="Gene3D" id="3.30.565.10">
    <property type="entry name" value="Histidine kinase-like ATPase, C-terminal domain"/>
    <property type="match status" value="1"/>
</dbReference>
<protein>
    <recommendedName>
        <fullName evidence="2 5">DNA mismatch repair protein MutL</fullName>
    </recommendedName>
</protein>
<sequence length="635" mass="70852">MPTIRQLPTSVVNKIAAGEVIERPASVVKELMENSVDAGATRVDVTIEHGGSELVRITDNGCGISEEQLQLSVASHATSKIVDADDLFHVGTLGFRGEALASIAEVSQFRLRSRTPDSDAAAEMYVNGGQIVEVTPCGAAVGTTIEVRNLFFNTPVRKKFLRTTQTEFGHLSEAFTRIALAFPHVHFTLKHGARQIYDLPPSDNWRERLAAFFGDEIATHLIQVDNSDDTIRLSGYVADPKFNRANNKMQFLFLNGRHIRDRALQHALSEAYRGLLLTGRYPIAFLRLQMPPEMVDVNVHPTKLEVRFQDSGRIYSQLLGTLRTKFLSTDLTATYKPIEADDLHGASSGGGNINGHDVETAAKMREELVAWAKGQLPSDTDSPSQRREVQETLDLDFRSPRRQPLELSRFDRDALQSGPPALQRNGQPTVESARIDQPHEAPSGPTPGRALQLHRRYLVTETPEGMVVIDQHALHERILYEEFREKALAGRLETQSLLAPETMHLSPSEYSAVMEAQEPLAKLGFQVESFGGDTILISSYPAILDRRKPSDTLREMIDHLVGDGKRPDRRDLLDELLHMMSCKAAIKAGDRLSAEEIDALLELRHLCQDAHHCPHGRPTSLVFTKEELDRRFERI</sequence>
<dbReference type="GO" id="GO:0004519">
    <property type="term" value="F:endonuclease activity"/>
    <property type="evidence" value="ECO:0007669"/>
    <property type="project" value="UniProtKB-KW"/>
</dbReference>
<accession>A0A9X1SM86</accession>
<dbReference type="GO" id="GO:0006298">
    <property type="term" value="P:mismatch repair"/>
    <property type="evidence" value="ECO:0007669"/>
    <property type="project" value="UniProtKB-UniRule"/>
</dbReference>
<dbReference type="CDD" id="cd16926">
    <property type="entry name" value="HATPase_MutL-MLH-PMS-like"/>
    <property type="match status" value="1"/>
</dbReference>
<dbReference type="GO" id="GO:0030983">
    <property type="term" value="F:mismatched DNA binding"/>
    <property type="evidence" value="ECO:0007669"/>
    <property type="project" value="InterPro"/>
</dbReference>
<keyword evidence="9" id="KW-0540">Nuclease</keyword>
<dbReference type="InterPro" id="IPR020568">
    <property type="entry name" value="Ribosomal_Su5_D2-typ_SF"/>
</dbReference>
<evidence type="ECO:0000256" key="5">
    <source>
        <dbReference type="HAMAP-Rule" id="MF_00149"/>
    </source>
</evidence>
<organism evidence="9 10">
    <name type="scientific">Blastopirellula sediminis</name>
    <dbReference type="NCBI Taxonomy" id="2894196"/>
    <lineage>
        <taxon>Bacteria</taxon>
        <taxon>Pseudomonadati</taxon>
        <taxon>Planctomycetota</taxon>
        <taxon>Planctomycetia</taxon>
        <taxon>Pirellulales</taxon>
        <taxon>Pirellulaceae</taxon>
        <taxon>Blastopirellula</taxon>
    </lineage>
</organism>
<proteinExistence type="inferred from homology"/>
<feature type="domain" description="DNA mismatch repair protein S5" evidence="8">
    <location>
        <begin position="209"/>
        <end position="327"/>
    </location>
</feature>
<dbReference type="Pfam" id="PF08676">
    <property type="entry name" value="MutL_C"/>
    <property type="match status" value="1"/>
</dbReference>
<dbReference type="InterPro" id="IPR020667">
    <property type="entry name" value="DNA_mismatch_repair_MutL"/>
</dbReference>
<dbReference type="PANTHER" id="PTHR10073:SF12">
    <property type="entry name" value="DNA MISMATCH REPAIR PROTEIN MLH1"/>
    <property type="match status" value="1"/>
</dbReference>
<feature type="compositionally biased region" description="Basic and acidic residues" evidence="6">
    <location>
        <begin position="384"/>
        <end position="399"/>
    </location>
</feature>
<keyword evidence="4 5" id="KW-0234">DNA repair</keyword>
<keyword evidence="9" id="KW-0255">Endonuclease</keyword>
<dbReference type="PROSITE" id="PS00058">
    <property type="entry name" value="DNA_MISMATCH_REPAIR_1"/>
    <property type="match status" value="1"/>
</dbReference>
<evidence type="ECO:0000256" key="3">
    <source>
        <dbReference type="ARBA" id="ARBA00022763"/>
    </source>
</evidence>
<comment type="similarity">
    <text evidence="1 5">Belongs to the DNA mismatch repair MutL/HexB family.</text>
</comment>
<dbReference type="Pfam" id="PF13589">
    <property type="entry name" value="HATPase_c_3"/>
    <property type="match status" value="1"/>
</dbReference>
<dbReference type="InterPro" id="IPR037198">
    <property type="entry name" value="MutL_C_sf"/>
</dbReference>
<evidence type="ECO:0000313" key="10">
    <source>
        <dbReference type="Proteomes" id="UP001139103"/>
    </source>
</evidence>
<dbReference type="SUPFAM" id="SSF55874">
    <property type="entry name" value="ATPase domain of HSP90 chaperone/DNA topoisomerase II/histidine kinase"/>
    <property type="match status" value="1"/>
</dbReference>
<dbReference type="GO" id="GO:0140664">
    <property type="term" value="F:ATP-dependent DNA damage sensor activity"/>
    <property type="evidence" value="ECO:0007669"/>
    <property type="project" value="InterPro"/>
</dbReference>
<dbReference type="InterPro" id="IPR036890">
    <property type="entry name" value="HATPase_C_sf"/>
</dbReference>
<dbReference type="Gene3D" id="3.30.1370.100">
    <property type="entry name" value="MutL, C-terminal domain, regulatory subdomain"/>
    <property type="match status" value="1"/>
</dbReference>
<dbReference type="GO" id="GO:0032300">
    <property type="term" value="C:mismatch repair complex"/>
    <property type="evidence" value="ECO:0007669"/>
    <property type="project" value="InterPro"/>
</dbReference>
<keyword evidence="9" id="KW-0378">Hydrolase</keyword>
<dbReference type="NCBIfam" id="TIGR00585">
    <property type="entry name" value="mutl"/>
    <property type="match status" value="1"/>
</dbReference>
<dbReference type="Gene3D" id="3.30.1540.20">
    <property type="entry name" value="MutL, C-terminal domain, dimerisation subdomain"/>
    <property type="match status" value="1"/>
</dbReference>
<dbReference type="InterPro" id="IPR042120">
    <property type="entry name" value="MutL_C_dimsub"/>
</dbReference>
<dbReference type="InterPro" id="IPR014762">
    <property type="entry name" value="DNA_mismatch_repair_CS"/>
</dbReference>
<dbReference type="SMART" id="SM01340">
    <property type="entry name" value="DNA_mis_repair"/>
    <property type="match status" value="1"/>
</dbReference>
<gene>
    <name evidence="5 9" type="primary">mutL</name>
    <name evidence="9" type="ORF">LOC68_23695</name>
</gene>
<evidence type="ECO:0000256" key="1">
    <source>
        <dbReference type="ARBA" id="ARBA00006082"/>
    </source>
</evidence>
<dbReference type="SMART" id="SM00853">
    <property type="entry name" value="MutL_C"/>
    <property type="match status" value="1"/>
</dbReference>
<dbReference type="AlphaFoldDB" id="A0A9X1SM86"/>
<dbReference type="PANTHER" id="PTHR10073">
    <property type="entry name" value="DNA MISMATCH REPAIR PROTEIN MLH, PMS, MUTL"/>
    <property type="match status" value="1"/>
</dbReference>
<reference evidence="9" key="1">
    <citation type="submission" date="2021-11" db="EMBL/GenBank/DDBJ databases">
        <title>Genome sequence.</title>
        <authorList>
            <person name="Sun Q."/>
        </authorList>
    </citation>
    <scope>NUCLEOTIDE SEQUENCE</scope>
    <source>
        <strain evidence="9">JC732</strain>
    </source>
</reference>
<dbReference type="InterPro" id="IPR038973">
    <property type="entry name" value="MutL/Mlh/Pms-like"/>
</dbReference>
<evidence type="ECO:0000259" key="7">
    <source>
        <dbReference type="SMART" id="SM00853"/>
    </source>
</evidence>
<dbReference type="InterPro" id="IPR014790">
    <property type="entry name" value="MutL_C"/>
</dbReference>
<evidence type="ECO:0000256" key="6">
    <source>
        <dbReference type="SAM" id="MobiDB-lite"/>
    </source>
</evidence>
<evidence type="ECO:0000313" key="9">
    <source>
        <dbReference type="EMBL" id="MCC9631409.1"/>
    </source>
</evidence>
<dbReference type="Gene3D" id="3.30.230.10">
    <property type="match status" value="1"/>
</dbReference>
<comment type="function">
    <text evidence="5">This protein is involved in the repair of mismatches in DNA. It is required for dam-dependent methyl-directed DNA mismatch repair. May act as a 'molecular matchmaker', a protein that promotes the formation of a stable complex between two or more DNA-binding proteins in an ATP-dependent manner without itself being part of a final effector complex.</text>
</comment>
<dbReference type="HAMAP" id="MF_00149">
    <property type="entry name" value="DNA_mis_repair"/>
    <property type="match status" value="1"/>
</dbReference>
<dbReference type="CDD" id="cd00782">
    <property type="entry name" value="MutL_Trans"/>
    <property type="match status" value="1"/>
</dbReference>
<dbReference type="GO" id="GO:0005524">
    <property type="term" value="F:ATP binding"/>
    <property type="evidence" value="ECO:0007669"/>
    <property type="project" value="InterPro"/>
</dbReference>
<dbReference type="Proteomes" id="UP001139103">
    <property type="component" value="Unassembled WGS sequence"/>
</dbReference>
<dbReference type="SUPFAM" id="SSF54211">
    <property type="entry name" value="Ribosomal protein S5 domain 2-like"/>
    <property type="match status" value="1"/>
</dbReference>
<dbReference type="Pfam" id="PF01119">
    <property type="entry name" value="DNA_mis_repair"/>
    <property type="match status" value="1"/>
</dbReference>
<keyword evidence="3 5" id="KW-0227">DNA damage</keyword>
<evidence type="ECO:0000259" key="8">
    <source>
        <dbReference type="SMART" id="SM01340"/>
    </source>
</evidence>
<dbReference type="InterPro" id="IPR014721">
    <property type="entry name" value="Ribsml_uS5_D2-typ_fold_subgr"/>
</dbReference>
<dbReference type="InterPro" id="IPR002099">
    <property type="entry name" value="MutL/Mlh/PMS"/>
</dbReference>